<evidence type="ECO:0000259" key="1">
    <source>
        <dbReference type="Pfam" id="PF12680"/>
    </source>
</evidence>
<dbReference type="InterPro" id="IPR037401">
    <property type="entry name" value="SnoaL-like"/>
</dbReference>
<name>A0A0F7KYM7_9SPHN</name>
<proteinExistence type="predicted"/>
<dbReference type="Proteomes" id="UP000034392">
    <property type="component" value="Chromosome"/>
</dbReference>
<gene>
    <name evidence="2" type="ORF">WYH_02873</name>
</gene>
<dbReference type="InterPro" id="IPR032710">
    <property type="entry name" value="NTF2-like_dom_sf"/>
</dbReference>
<dbReference type="SUPFAM" id="SSF54427">
    <property type="entry name" value="NTF2-like"/>
    <property type="match status" value="1"/>
</dbReference>
<accession>A0A0F7KYM7</accession>
<dbReference type="Gene3D" id="3.10.450.50">
    <property type="match status" value="1"/>
</dbReference>
<protein>
    <submittedName>
        <fullName evidence="2">SnoaL-like domain protein</fullName>
    </submittedName>
</protein>
<dbReference type="STRING" id="1267766.WYH_02873"/>
<sequence>MSRTPQEQANLDFCTRMYHEMLFRFDASKIDEFLADDYIQHSTAATGGKEGLRDFFQNRAENFPDVEFAIKASMVDGDFTMFHIHTIRHPGDPGMSIIDYFRLEGGKVKEHWEVVQEIPETLPHDNGIF</sequence>
<reference evidence="2" key="1">
    <citation type="submission" date="2015-05" db="EMBL/GenBank/DDBJ databases">
        <title>The complete genome of Altererythrobacter atlanticus strain 26DY36.</title>
        <authorList>
            <person name="Wu Y.-H."/>
            <person name="Cheng H."/>
            <person name="Wu X.-W."/>
        </authorList>
    </citation>
    <scope>NUCLEOTIDE SEQUENCE [LARGE SCALE GENOMIC DNA]</scope>
    <source>
        <strain evidence="2">26DY36</strain>
    </source>
</reference>
<dbReference type="Pfam" id="PF12680">
    <property type="entry name" value="SnoaL_2"/>
    <property type="match status" value="1"/>
</dbReference>
<organism evidence="2 3">
    <name type="scientific">Croceibacterium atlanticum</name>
    <dbReference type="NCBI Taxonomy" id="1267766"/>
    <lineage>
        <taxon>Bacteria</taxon>
        <taxon>Pseudomonadati</taxon>
        <taxon>Pseudomonadota</taxon>
        <taxon>Alphaproteobacteria</taxon>
        <taxon>Sphingomonadales</taxon>
        <taxon>Erythrobacteraceae</taxon>
        <taxon>Croceibacterium</taxon>
    </lineage>
</organism>
<dbReference type="PATRIC" id="fig|1267766.3.peg.2910"/>
<keyword evidence="3" id="KW-1185">Reference proteome</keyword>
<evidence type="ECO:0000313" key="2">
    <source>
        <dbReference type="EMBL" id="AKH43900.1"/>
    </source>
</evidence>
<feature type="domain" description="SnoaL-like" evidence="1">
    <location>
        <begin position="17"/>
        <end position="111"/>
    </location>
</feature>
<evidence type="ECO:0000313" key="3">
    <source>
        <dbReference type="Proteomes" id="UP000034392"/>
    </source>
</evidence>
<dbReference type="KEGG" id="aay:WYH_02873"/>
<dbReference type="AlphaFoldDB" id="A0A0F7KYM7"/>
<dbReference type="EMBL" id="CP011452">
    <property type="protein sequence ID" value="AKH43900.1"/>
    <property type="molecule type" value="Genomic_DNA"/>
</dbReference>